<dbReference type="PANTHER" id="PTHR46825">
    <property type="entry name" value="D-ALANYL-D-ALANINE-CARBOXYPEPTIDASE/ENDOPEPTIDASE AMPH"/>
    <property type="match status" value="1"/>
</dbReference>
<dbReference type="Pfam" id="PF00144">
    <property type="entry name" value="Beta-lactamase"/>
    <property type="match status" value="1"/>
</dbReference>
<dbReference type="SUPFAM" id="SSF56601">
    <property type="entry name" value="beta-lactamase/transpeptidase-like"/>
    <property type="match status" value="1"/>
</dbReference>
<dbReference type="Gene3D" id="3.40.710.10">
    <property type="entry name" value="DD-peptidase/beta-lactamase superfamily"/>
    <property type="match status" value="1"/>
</dbReference>
<keyword evidence="5" id="KW-1185">Reference proteome</keyword>
<accession>A0AAD6V9R6</accession>
<evidence type="ECO:0000313" key="4">
    <source>
        <dbReference type="EMBL" id="KAJ7206496.1"/>
    </source>
</evidence>
<evidence type="ECO:0000256" key="2">
    <source>
        <dbReference type="SAM" id="SignalP"/>
    </source>
</evidence>
<feature type="chain" id="PRO_5042265454" evidence="2">
    <location>
        <begin position="20"/>
        <end position="617"/>
    </location>
</feature>
<dbReference type="PANTHER" id="PTHR46825:SF15">
    <property type="entry name" value="BETA-LACTAMASE-RELATED DOMAIN-CONTAINING PROTEIN"/>
    <property type="match status" value="1"/>
</dbReference>
<dbReference type="Proteomes" id="UP001219525">
    <property type="component" value="Unassembled WGS sequence"/>
</dbReference>
<dbReference type="InterPro" id="IPR001466">
    <property type="entry name" value="Beta-lactam-related"/>
</dbReference>
<comment type="similarity">
    <text evidence="1">Belongs to the peptidase S12 family.</text>
</comment>
<evidence type="ECO:0000313" key="5">
    <source>
        <dbReference type="Proteomes" id="UP001219525"/>
    </source>
</evidence>
<dbReference type="InterPro" id="IPR050491">
    <property type="entry name" value="AmpC-like"/>
</dbReference>
<feature type="signal peptide" evidence="2">
    <location>
        <begin position="1"/>
        <end position="19"/>
    </location>
</feature>
<dbReference type="EMBL" id="JARJCW010000039">
    <property type="protein sequence ID" value="KAJ7206496.1"/>
    <property type="molecule type" value="Genomic_DNA"/>
</dbReference>
<keyword evidence="2" id="KW-0732">Signal</keyword>
<name>A0AAD6V9R6_9AGAR</name>
<feature type="domain" description="Beta-lactamase-related" evidence="3">
    <location>
        <begin position="66"/>
        <end position="405"/>
    </location>
</feature>
<evidence type="ECO:0000256" key="1">
    <source>
        <dbReference type="ARBA" id="ARBA00038215"/>
    </source>
</evidence>
<protein>
    <submittedName>
        <fullName evidence="4">Beta-lactamase/transpeptidase-like protein</fullName>
    </submittedName>
</protein>
<dbReference type="AlphaFoldDB" id="A0AAD6V9R6"/>
<sequence length="617" mass="65880">MHLLLPLVALAVQARVISAAAPDYHDAQQQQPLNLPGASQPHSKILNANVDAAINSILQDFRSPGGVGVAVVRKGPDGSGWSVETKGYGVAKLDGTKATSDTLFCIGSNSKLFDILATGLLISNKSLSTPISWDTKIASVMPEWGLMDPVASAESTIVDVMSHRTGLPRHDLIIPPENAVDAIRRLRYLRPSTGFREQWQYNNHMYTVLSYFPQLLSVYLFSDITGIPFETYVDEFIIQPLGMHSTTYFSKTAEESGHLADGIAREGVNLTEDVFGLGTLRALPYWLPNDKPGHALSGPGGVISNAKDMAIWLQMLLSEGRHPAADSTVIPADVVRRVAAGVTVAMPVAQFPELSPGVYGGGQARGTYRGFGALQHGGATAGFRSQITRIPSQNFGVAVLSNDDSFGTPIVEAIKFLIIDEAMKLSPPVDWSARFKSGITAGFKGRTIPTPRPKNATTPLRPFDKLAGRYQNLGYGTIELCFATSDSKSAAAASDSAACARLVEEIPTTLPGAIDPDVPTLLAKYAVFGLTHIALAHFDGNAFNVSGLNSVPTGDSADKPFWVNTESSPTLVAEFASDGNTFGVGMRGGIWGPGEGVKSPQGQTVEERAEVWFEKVD</sequence>
<comment type="caution">
    <text evidence="4">The sequence shown here is derived from an EMBL/GenBank/DDBJ whole genome shotgun (WGS) entry which is preliminary data.</text>
</comment>
<organism evidence="4 5">
    <name type="scientific">Mycena pura</name>
    <dbReference type="NCBI Taxonomy" id="153505"/>
    <lineage>
        <taxon>Eukaryota</taxon>
        <taxon>Fungi</taxon>
        <taxon>Dikarya</taxon>
        <taxon>Basidiomycota</taxon>
        <taxon>Agaricomycotina</taxon>
        <taxon>Agaricomycetes</taxon>
        <taxon>Agaricomycetidae</taxon>
        <taxon>Agaricales</taxon>
        <taxon>Marasmiineae</taxon>
        <taxon>Mycenaceae</taxon>
        <taxon>Mycena</taxon>
    </lineage>
</organism>
<reference evidence="4" key="1">
    <citation type="submission" date="2023-03" db="EMBL/GenBank/DDBJ databases">
        <title>Massive genome expansion in bonnet fungi (Mycena s.s.) driven by repeated elements and novel gene families across ecological guilds.</title>
        <authorList>
            <consortium name="Lawrence Berkeley National Laboratory"/>
            <person name="Harder C.B."/>
            <person name="Miyauchi S."/>
            <person name="Viragh M."/>
            <person name="Kuo A."/>
            <person name="Thoen E."/>
            <person name="Andreopoulos B."/>
            <person name="Lu D."/>
            <person name="Skrede I."/>
            <person name="Drula E."/>
            <person name="Henrissat B."/>
            <person name="Morin E."/>
            <person name="Kohler A."/>
            <person name="Barry K."/>
            <person name="LaButti K."/>
            <person name="Morin E."/>
            <person name="Salamov A."/>
            <person name="Lipzen A."/>
            <person name="Mereny Z."/>
            <person name="Hegedus B."/>
            <person name="Baldrian P."/>
            <person name="Stursova M."/>
            <person name="Weitz H."/>
            <person name="Taylor A."/>
            <person name="Grigoriev I.V."/>
            <person name="Nagy L.G."/>
            <person name="Martin F."/>
            <person name="Kauserud H."/>
        </authorList>
    </citation>
    <scope>NUCLEOTIDE SEQUENCE</scope>
    <source>
        <strain evidence="4">9144</strain>
    </source>
</reference>
<proteinExistence type="inferred from homology"/>
<gene>
    <name evidence="4" type="ORF">GGX14DRAFT_457096</name>
</gene>
<dbReference type="InterPro" id="IPR012338">
    <property type="entry name" value="Beta-lactam/transpept-like"/>
</dbReference>
<evidence type="ECO:0000259" key="3">
    <source>
        <dbReference type="Pfam" id="PF00144"/>
    </source>
</evidence>